<protein>
    <recommendedName>
        <fullName evidence="4">Ribosomal protein S14</fullName>
    </recommendedName>
</protein>
<reference evidence="2 3" key="1">
    <citation type="journal article" date="2022" name="Nat. Plants">
        <title>Genomes of leafy and leafless Platanthera orchids illuminate the evolution of mycoheterotrophy.</title>
        <authorList>
            <person name="Li M.H."/>
            <person name="Liu K.W."/>
            <person name="Li Z."/>
            <person name="Lu H.C."/>
            <person name="Ye Q.L."/>
            <person name="Zhang D."/>
            <person name="Wang J.Y."/>
            <person name="Li Y.F."/>
            <person name="Zhong Z.M."/>
            <person name="Liu X."/>
            <person name="Yu X."/>
            <person name="Liu D.K."/>
            <person name="Tu X.D."/>
            <person name="Liu B."/>
            <person name="Hao Y."/>
            <person name="Liao X.Y."/>
            <person name="Jiang Y.T."/>
            <person name="Sun W.H."/>
            <person name="Chen J."/>
            <person name="Chen Y.Q."/>
            <person name="Ai Y."/>
            <person name="Zhai J.W."/>
            <person name="Wu S.S."/>
            <person name="Zhou Z."/>
            <person name="Hsiao Y.Y."/>
            <person name="Wu W.L."/>
            <person name="Chen Y.Y."/>
            <person name="Lin Y.F."/>
            <person name="Hsu J.L."/>
            <person name="Li C.Y."/>
            <person name="Wang Z.W."/>
            <person name="Zhao X."/>
            <person name="Zhong W.Y."/>
            <person name="Ma X.K."/>
            <person name="Ma L."/>
            <person name="Huang J."/>
            <person name="Chen G.Z."/>
            <person name="Huang M.Z."/>
            <person name="Huang L."/>
            <person name="Peng D.H."/>
            <person name="Luo Y.B."/>
            <person name="Zou S.Q."/>
            <person name="Chen S.P."/>
            <person name="Lan S."/>
            <person name="Tsai W.C."/>
            <person name="Van de Peer Y."/>
            <person name="Liu Z.J."/>
        </authorList>
    </citation>
    <scope>NUCLEOTIDE SEQUENCE [LARGE SCALE GENOMIC DNA]</scope>
    <source>
        <strain evidence="2">Lor288</strain>
    </source>
</reference>
<organism evidence="2 3">
    <name type="scientific">Platanthera guangdongensis</name>
    <dbReference type="NCBI Taxonomy" id="2320717"/>
    <lineage>
        <taxon>Eukaryota</taxon>
        <taxon>Viridiplantae</taxon>
        <taxon>Streptophyta</taxon>
        <taxon>Embryophyta</taxon>
        <taxon>Tracheophyta</taxon>
        <taxon>Spermatophyta</taxon>
        <taxon>Magnoliopsida</taxon>
        <taxon>Liliopsida</taxon>
        <taxon>Asparagales</taxon>
        <taxon>Orchidaceae</taxon>
        <taxon>Orchidoideae</taxon>
        <taxon>Orchideae</taxon>
        <taxon>Orchidinae</taxon>
        <taxon>Platanthera</taxon>
    </lineage>
</organism>
<evidence type="ECO:0008006" key="4">
    <source>
        <dbReference type="Google" id="ProtNLM"/>
    </source>
</evidence>
<evidence type="ECO:0000313" key="3">
    <source>
        <dbReference type="Proteomes" id="UP001412067"/>
    </source>
</evidence>
<gene>
    <name evidence="2" type="ORF">KSP40_PGU009376</name>
</gene>
<feature type="region of interest" description="Disordered" evidence="1">
    <location>
        <begin position="1"/>
        <end position="40"/>
    </location>
</feature>
<keyword evidence="3" id="KW-1185">Reference proteome</keyword>
<dbReference type="EMBL" id="JBBWWR010000017">
    <property type="protein sequence ID" value="KAK8945954.1"/>
    <property type="molecule type" value="Genomic_DNA"/>
</dbReference>
<feature type="compositionally biased region" description="Basic residues" evidence="1">
    <location>
        <begin position="10"/>
        <end position="27"/>
    </location>
</feature>
<name>A0ABR2LPM4_9ASPA</name>
<proteinExistence type="predicted"/>
<comment type="caution">
    <text evidence="2">The sequence shown here is derived from an EMBL/GenBank/DDBJ whole genome shotgun (WGS) entry which is preliminary data.</text>
</comment>
<dbReference type="Proteomes" id="UP001412067">
    <property type="component" value="Unassembled WGS sequence"/>
</dbReference>
<evidence type="ECO:0000313" key="2">
    <source>
        <dbReference type="EMBL" id="KAK8945954.1"/>
    </source>
</evidence>
<sequence length="80" mass="9633">MCTPLDHSTARQKHQKRKNFSRRLIPRSRRDGKPIGKIPKTHFGSRYRAAIVAFLLCRRQSYFLQRRRRDFVYSFLAILL</sequence>
<accession>A0ABR2LPM4</accession>
<evidence type="ECO:0000256" key="1">
    <source>
        <dbReference type="SAM" id="MobiDB-lite"/>
    </source>
</evidence>